<evidence type="ECO:0000313" key="2">
    <source>
        <dbReference type="EMBL" id="KAE9622434.1"/>
    </source>
</evidence>
<dbReference type="InterPro" id="IPR013103">
    <property type="entry name" value="RVT_2"/>
</dbReference>
<dbReference type="Pfam" id="PF07727">
    <property type="entry name" value="RVT_2"/>
    <property type="match status" value="1"/>
</dbReference>
<organism evidence="2 3">
    <name type="scientific">Parasedimentitalea maritima</name>
    <dbReference type="NCBI Taxonomy" id="2578117"/>
    <lineage>
        <taxon>Bacteria</taxon>
        <taxon>Pseudomonadati</taxon>
        <taxon>Pseudomonadota</taxon>
        <taxon>Alphaproteobacteria</taxon>
        <taxon>Rhodobacterales</taxon>
        <taxon>Paracoccaceae</taxon>
        <taxon>Parasedimentitalea</taxon>
    </lineage>
</organism>
<dbReference type="AlphaFoldDB" id="A0A6A4RA94"/>
<dbReference type="Proteomes" id="UP000441586">
    <property type="component" value="Unassembled WGS sequence"/>
</dbReference>
<gene>
    <name evidence="2" type="ORF">GP644_24120</name>
</gene>
<dbReference type="EMBL" id="WSFO01000175">
    <property type="protein sequence ID" value="KAE9622434.1"/>
    <property type="molecule type" value="Genomic_DNA"/>
</dbReference>
<evidence type="ECO:0000313" key="3">
    <source>
        <dbReference type="Proteomes" id="UP000441586"/>
    </source>
</evidence>
<feature type="non-terminal residue" evidence="2">
    <location>
        <position position="188"/>
    </location>
</feature>
<sequence>MDDVVDEMITFEGLGPQIIQEPEQEDLQTVVDHVPDSVVEQVEPTRRSERPRVQPRRYDDFILNVSLDVLMLEHSEPSTYKQAVTGPDSKKWLEAMRSEMDSMFENQVWDLIDLPNGVKPIGSKWIFKLKTDKDGNVSVYKARLVAKGFRQIHGIDYDETFSPVVMVRSIRIILAIAAYYDYEIWQMY</sequence>
<feature type="domain" description="Reverse transcriptase Ty1/copia-type" evidence="1">
    <location>
        <begin position="106"/>
        <end position="187"/>
    </location>
</feature>
<protein>
    <recommendedName>
        <fullName evidence="1">Reverse transcriptase Ty1/copia-type domain-containing protein</fullName>
    </recommendedName>
</protein>
<reference evidence="2 3" key="1">
    <citation type="submission" date="2019-12" db="EMBL/GenBank/DDBJ databases">
        <authorList>
            <person name="Zhang Y.-J."/>
        </authorList>
    </citation>
    <scope>NUCLEOTIDE SEQUENCE [LARGE SCALE GENOMIC DNA]</scope>
    <source>
        <strain evidence="2 3">H18S-6</strain>
    </source>
</reference>
<accession>A0A6A4RA94</accession>
<name>A0A6A4RA94_9RHOB</name>
<proteinExistence type="predicted"/>
<evidence type="ECO:0000259" key="1">
    <source>
        <dbReference type="Pfam" id="PF07727"/>
    </source>
</evidence>
<comment type="caution">
    <text evidence="2">The sequence shown here is derived from an EMBL/GenBank/DDBJ whole genome shotgun (WGS) entry which is preliminary data.</text>
</comment>